<keyword evidence="5" id="KW-0443">Lipid metabolism</keyword>
<feature type="compositionally biased region" description="Basic residues" evidence="9">
    <location>
        <begin position="1"/>
        <end position="12"/>
    </location>
</feature>
<evidence type="ECO:0000256" key="4">
    <source>
        <dbReference type="ARBA" id="ARBA00022695"/>
    </source>
</evidence>
<dbReference type="InterPro" id="IPR004821">
    <property type="entry name" value="Cyt_trans-like"/>
</dbReference>
<dbReference type="InParanoid" id="A8NJE1"/>
<protein>
    <recommendedName>
        <fullName evidence="8">choline-phosphate cytidylyltransferase</fullName>
        <ecNumber evidence="8">2.7.7.15</ecNumber>
    </recommendedName>
</protein>
<feature type="region of interest" description="Disordered" evidence="9">
    <location>
        <begin position="1"/>
        <end position="103"/>
    </location>
</feature>
<dbReference type="GO" id="GO:0004105">
    <property type="term" value="F:choline-phosphate cytidylyltransferase activity"/>
    <property type="evidence" value="ECO:0007669"/>
    <property type="project" value="UniProtKB-EC"/>
</dbReference>
<evidence type="ECO:0000256" key="2">
    <source>
        <dbReference type="ARBA" id="ARBA00022516"/>
    </source>
</evidence>
<feature type="compositionally biased region" description="Basic and acidic residues" evidence="9">
    <location>
        <begin position="450"/>
        <end position="477"/>
    </location>
</feature>
<evidence type="ECO:0000256" key="1">
    <source>
        <dbReference type="ARBA" id="ARBA00010101"/>
    </source>
</evidence>
<dbReference type="STRING" id="240176.A8NJE1"/>
<comment type="caution">
    <text evidence="11">The sequence shown here is derived from an EMBL/GenBank/DDBJ whole genome shotgun (WGS) entry which is preliminary data.</text>
</comment>
<feature type="domain" description="Cytidyltransferase-like" evidence="10">
    <location>
        <begin position="266"/>
        <end position="391"/>
    </location>
</feature>
<evidence type="ECO:0000256" key="6">
    <source>
        <dbReference type="ARBA" id="ARBA00023209"/>
    </source>
</evidence>
<dbReference type="VEuPathDB" id="FungiDB:CC1G_09704"/>
<dbReference type="PANTHER" id="PTHR10739:SF13">
    <property type="entry name" value="CHOLINE-PHOSPHATE CYTIDYLYLTRANSFERASE"/>
    <property type="match status" value="1"/>
</dbReference>
<organism evidence="11 12">
    <name type="scientific">Coprinopsis cinerea (strain Okayama-7 / 130 / ATCC MYA-4618 / FGSC 9003)</name>
    <name type="common">Inky cap fungus</name>
    <name type="synonym">Hormographiella aspergillata</name>
    <dbReference type="NCBI Taxonomy" id="240176"/>
    <lineage>
        <taxon>Eukaryota</taxon>
        <taxon>Fungi</taxon>
        <taxon>Dikarya</taxon>
        <taxon>Basidiomycota</taxon>
        <taxon>Agaricomycotina</taxon>
        <taxon>Agaricomycetes</taxon>
        <taxon>Agaricomycetidae</taxon>
        <taxon>Agaricales</taxon>
        <taxon>Agaricineae</taxon>
        <taxon>Psathyrellaceae</taxon>
        <taxon>Coprinopsis</taxon>
    </lineage>
</organism>
<dbReference type="OrthoDB" id="17102at2759"/>
<dbReference type="CDD" id="cd02174">
    <property type="entry name" value="CCT"/>
    <property type="match status" value="1"/>
</dbReference>
<name>A8NJE1_COPC7</name>
<evidence type="ECO:0000259" key="10">
    <source>
        <dbReference type="Pfam" id="PF01467"/>
    </source>
</evidence>
<dbReference type="EC" id="2.7.7.15" evidence="8"/>
<keyword evidence="4 11" id="KW-0548">Nucleotidyltransferase</keyword>
<keyword evidence="3" id="KW-0808">Transferase</keyword>
<feature type="region of interest" description="Disordered" evidence="9">
    <location>
        <begin position="226"/>
        <end position="259"/>
    </location>
</feature>
<evidence type="ECO:0000256" key="7">
    <source>
        <dbReference type="ARBA" id="ARBA00023264"/>
    </source>
</evidence>
<keyword evidence="12" id="KW-1185">Reference proteome</keyword>
<feature type="region of interest" description="Disordered" evidence="9">
    <location>
        <begin position="133"/>
        <end position="186"/>
    </location>
</feature>
<dbReference type="InterPro" id="IPR014729">
    <property type="entry name" value="Rossmann-like_a/b/a_fold"/>
</dbReference>
<feature type="compositionally biased region" description="Polar residues" evidence="9">
    <location>
        <begin position="73"/>
        <end position="100"/>
    </location>
</feature>
<gene>
    <name evidence="11" type="ORF">CC1G_09704</name>
</gene>
<dbReference type="Pfam" id="PF01467">
    <property type="entry name" value="CTP_transf_like"/>
    <property type="match status" value="1"/>
</dbReference>
<keyword evidence="6" id="KW-0594">Phospholipid biosynthesis</keyword>
<dbReference type="NCBIfam" id="TIGR00125">
    <property type="entry name" value="cyt_tran_rel"/>
    <property type="match status" value="1"/>
</dbReference>
<feature type="compositionally biased region" description="Low complexity" evidence="9">
    <location>
        <begin position="430"/>
        <end position="441"/>
    </location>
</feature>
<dbReference type="KEGG" id="cci:CC1G_09704"/>
<dbReference type="InterPro" id="IPR045049">
    <property type="entry name" value="Pcy1-like"/>
</dbReference>
<evidence type="ECO:0000256" key="8">
    <source>
        <dbReference type="ARBA" id="ARBA00026101"/>
    </source>
</evidence>
<dbReference type="HOGENOM" id="CLU_037448_0_0_1"/>
<keyword evidence="7" id="KW-1208">Phospholipid metabolism</keyword>
<keyword evidence="2" id="KW-0444">Lipid biosynthesis</keyword>
<feature type="region of interest" description="Disordered" evidence="9">
    <location>
        <begin position="419"/>
        <end position="477"/>
    </location>
</feature>
<dbReference type="SUPFAM" id="SSF52374">
    <property type="entry name" value="Nucleotidylyl transferase"/>
    <property type="match status" value="1"/>
</dbReference>
<accession>A8NJE1</accession>
<dbReference type="AlphaFoldDB" id="A8NJE1"/>
<sequence>MSSKTLHSKRSFGGKLRMGAARVDSPAYDASEEDNDYPLTDDSVTGHPARTSRNNLVPSSSSSSSSKHFHHQPSATTPRSRSHLALQNTNDSDQYTSGVDSPTYDGDIEYSSAATTTGLGLRVFGASSEQSILDTTTSSSRPTMGLTTSSSSGAHTHLAASRREVPSTPSTSSPITSNGNSPRILPYALTEPAVPSITANTFNPASLTPEDIQAFVRKAIDDGPEGEVDLGFDGDAGEGEGGTKPPRSKRGYQINEPPTDRPIRVYADGVYDLFHFGHSLQLRQAKLSFPNVYLLVGVCSDELVHAYKARTVMTHAERLEAVRHCRWVDEVVPDAPWVITQEFLDQHQIDYVAHDEEAYPSVGHTDVYGFVKEQGKFIPTRRTPGISTSALLSRIVSGYRNRNFDDKLRKMGKEELQAEGSEYDGLSRMGSSQGGNVSSNGSAGGSRAIGEVKEEQVKEDTKAEKEGEKEGEEEVKQ</sequence>
<dbReference type="EMBL" id="AACS02000010">
    <property type="protein sequence ID" value="EAU87607.2"/>
    <property type="molecule type" value="Genomic_DNA"/>
</dbReference>
<dbReference type="OMA" id="IMTHAER"/>
<feature type="compositionally biased region" description="Acidic residues" evidence="9">
    <location>
        <begin position="226"/>
        <end position="238"/>
    </location>
</feature>
<comment type="similarity">
    <text evidence="1">Belongs to the cytidylyltransferase family.</text>
</comment>
<dbReference type="GeneID" id="6010710"/>
<dbReference type="Proteomes" id="UP000001861">
    <property type="component" value="Unassembled WGS sequence"/>
</dbReference>
<dbReference type="Gene3D" id="3.40.50.620">
    <property type="entry name" value="HUPs"/>
    <property type="match status" value="1"/>
</dbReference>
<dbReference type="RefSeq" id="XP_001834204.2">
    <property type="nucleotide sequence ID" value="XM_001834152.2"/>
</dbReference>
<dbReference type="GO" id="GO:0005635">
    <property type="term" value="C:nuclear envelope"/>
    <property type="evidence" value="ECO:0007669"/>
    <property type="project" value="TreeGrafter"/>
</dbReference>
<evidence type="ECO:0000256" key="3">
    <source>
        <dbReference type="ARBA" id="ARBA00022679"/>
    </source>
</evidence>
<dbReference type="eggNOG" id="KOG2804">
    <property type="taxonomic scope" value="Eukaryota"/>
</dbReference>
<proteinExistence type="inferred from homology"/>
<dbReference type="PANTHER" id="PTHR10739">
    <property type="entry name" value="CYTIDYLYLTRANSFERASE"/>
    <property type="match status" value="1"/>
</dbReference>
<reference evidence="11 12" key="1">
    <citation type="journal article" date="2010" name="Proc. Natl. Acad. Sci. U.S.A.">
        <title>Insights into evolution of multicellular fungi from the assembled chromosomes of the mushroom Coprinopsis cinerea (Coprinus cinereus).</title>
        <authorList>
            <person name="Stajich J.E."/>
            <person name="Wilke S.K."/>
            <person name="Ahren D."/>
            <person name="Au C.H."/>
            <person name="Birren B.W."/>
            <person name="Borodovsky M."/>
            <person name="Burns C."/>
            <person name="Canback B."/>
            <person name="Casselton L.A."/>
            <person name="Cheng C.K."/>
            <person name="Deng J."/>
            <person name="Dietrich F.S."/>
            <person name="Fargo D.C."/>
            <person name="Farman M.L."/>
            <person name="Gathman A.C."/>
            <person name="Goldberg J."/>
            <person name="Guigo R."/>
            <person name="Hoegger P.J."/>
            <person name="Hooker J.B."/>
            <person name="Huggins A."/>
            <person name="James T.Y."/>
            <person name="Kamada T."/>
            <person name="Kilaru S."/>
            <person name="Kodira C."/>
            <person name="Kues U."/>
            <person name="Kupfer D."/>
            <person name="Kwan H.S."/>
            <person name="Lomsadze A."/>
            <person name="Li W."/>
            <person name="Lilly W.W."/>
            <person name="Ma L.J."/>
            <person name="Mackey A.J."/>
            <person name="Manning G."/>
            <person name="Martin F."/>
            <person name="Muraguchi H."/>
            <person name="Natvig D.O."/>
            <person name="Palmerini H."/>
            <person name="Ramesh M.A."/>
            <person name="Rehmeyer C.J."/>
            <person name="Roe B.A."/>
            <person name="Shenoy N."/>
            <person name="Stanke M."/>
            <person name="Ter-Hovhannisyan V."/>
            <person name="Tunlid A."/>
            <person name="Velagapudi R."/>
            <person name="Vision T.J."/>
            <person name="Zeng Q."/>
            <person name="Zolan M.E."/>
            <person name="Pukkila P.J."/>
        </authorList>
    </citation>
    <scope>NUCLEOTIDE SEQUENCE [LARGE SCALE GENOMIC DNA]</scope>
    <source>
        <strain evidence="12">Okayama-7 / 130 / ATCC MYA-4618 / FGSC 9003</strain>
    </source>
</reference>
<dbReference type="GO" id="GO:0031210">
    <property type="term" value="F:phosphatidylcholine binding"/>
    <property type="evidence" value="ECO:0007669"/>
    <property type="project" value="TreeGrafter"/>
</dbReference>
<evidence type="ECO:0000313" key="12">
    <source>
        <dbReference type="Proteomes" id="UP000001861"/>
    </source>
</evidence>
<evidence type="ECO:0000256" key="5">
    <source>
        <dbReference type="ARBA" id="ARBA00023098"/>
    </source>
</evidence>
<dbReference type="InterPro" id="IPR041723">
    <property type="entry name" value="CCT"/>
</dbReference>
<evidence type="ECO:0000313" key="11">
    <source>
        <dbReference type="EMBL" id="EAU87607.2"/>
    </source>
</evidence>
<feature type="compositionally biased region" description="Polar residues" evidence="9">
    <location>
        <begin position="133"/>
        <end position="154"/>
    </location>
</feature>
<feature type="compositionally biased region" description="Low complexity" evidence="9">
    <location>
        <begin position="166"/>
        <end position="177"/>
    </location>
</feature>
<evidence type="ECO:0000256" key="9">
    <source>
        <dbReference type="SAM" id="MobiDB-lite"/>
    </source>
</evidence>